<evidence type="ECO:0000313" key="2">
    <source>
        <dbReference type="Proteomes" id="UP000503278"/>
    </source>
</evidence>
<accession>A0A7L5DZ78</accession>
<gene>
    <name evidence="1" type="ORF">HH214_05725</name>
</gene>
<dbReference type="AlphaFoldDB" id="A0A7L5DZ78"/>
<dbReference type="EMBL" id="CP051682">
    <property type="protein sequence ID" value="QJD95407.1"/>
    <property type="molecule type" value="Genomic_DNA"/>
</dbReference>
<keyword evidence="2" id="KW-1185">Reference proteome</keyword>
<dbReference type="RefSeq" id="WP_169606423.1">
    <property type="nucleotide sequence ID" value="NZ_CP051682.1"/>
</dbReference>
<dbReference type="KEGG" id="mrob:HH214_05725"/>
<dbReference type="Proteomes" id="UP000503278">
    <property type="component" value="Chromosome"/>
</dbReference>
<name>A0A7L5DZ78_9SPHI</name>
<proteinExistence type="predicted"/>
<protein>
    <submittedName>
        <fullName evidence="1">Uncharacterized protein</fullName>
    </submittedName>
</protein>
<organism evidence="1 2">
    <name type="scientific">Mucilaginibacter robiniae</name>
    <dbReference type="NCBI Taxonomy" id="2728022"/>
    <lineage>
        <taxon>Bacteria</taxon>
        <taxon>Pseudomonadati</taxon>
        <taxon>Bacteroidota</taxon>
        <taxon>Sphingobacteriia</taxon>
        <taxon>Sphingobacteriales</taxon>
        <taxon>Sphingobacteriaceae</taxon>
        <taxon>Mucilaginibacter</taxon>
    </lineage>
</organism>
<evidence type="ECO:0000313" key="1">
    <source>
        <dbReference type="EMBL" id="QJD95407.1"/>
    </source>
</evidence>
<sequence length="133" mass="14683">MGKSKQIGEGLSIDRNKTSTSLNEKLEILIPAGKIASLGSGEMVGVIATDADEHYTGEFKTSAVNCRINLDMEALKREAKGYRPLPAFYDFGGRQDEKLRENFHRISQEVQVLVARFKPAESPVPPKGSFKNN</sequence>
<reference evidence="1 2" key="1">
    <citation type="submission" date="2020-04" db="EMBL/GenBank/DDBJ databases">
        <title>Genome sequencing of novel species.</title>
        <authorList>
            <person name="Heo J."/>
            <person name="Kim S.-J."/>
            <person name="Kim J.-S."/>
            <person name="Hong S.-B."/>
            <person name="Kwon S.-W."/>
        </authorList>
    </citation>
    <scope>NUCLEOTIDE SEQUENCE [LARGE SCALE GENOMIC DNA]</scope>
    <source>
        <strain evidence="1 2">F39-2</strain>
    </source>
</reference>